<proteinExistence type="predicted"/>
<gene>
    <name evidence="1" type="ORF">HNR05_002013</name>
</gene>
<protein>
    <submittedName>
        <fullName evidence="1">Uncharacterized protein</fullName>
    </submittedName>
</protein>
<organism evidence="1 2">
    <name type="scientific">Glaciibacter psychrotolerans</name>
    <dbReference type="NCBI Taxonomy" id="670054"/>
    <lineage>
        <taxon>Bacteria</taxon>
        <taxon>Bacillati</taxon>
        <taxon>Actinomycetota</taxon>
        <taxon>Actinomycetes</taxon>
        <taxon>Micrococcales</taxon>
        <taxon>Microbacteriaceae</taxon>
        <taxon>Glaciibacter</taxon>
    </lineage>
</organism>
<dbReference type="AlphaFoldDB" id="A0A7Z0EFZ1"/>
<comment type="caution">
    <text evidence="1">The sequence shown here is derived from an EMBL/GenBank/DDBJ whole genome shotgun (WGS) entry which is preliminary data.</text>
</comment>
<dbReference type="Proteomes" id="UP000537260">
    <property type="component" value="Unassembled WGS sequence"/>
</dbReference>
<keyword evidence="2" id="KW-1185">Reference proteome</keyword>
<sequence length="40" mass="4537">MESAYTYVNVATAGSAQLIREHGLWDIAIQITLTRLRSRM</sequence>
<name>A0A7Z0EFZ1_9MICO</name>
<dbReference type="EMBL" id="JACCFM010000001">
    <property type="protein sequence ID" value="NYJ20222.1"/>
    <property type="molecule type" value="Genomic_DNA"/>
</dbReference>
<reference evidence="1 2" key="1">
    <citation type="submission" date="2020-07" db="EMBL/GenBank/DDBJ databases">
        <title>Sequencing the genomes of 1000 actinobacteria strains.</title>
        <authorList>
            <person name="Klenk H.-P."/>
        </authorList>
    </citation>
    <scope>NUCLEOTIDE SEQUENCE [LARGE SCALE GENOMIC DNA]</scope>
    <source>
        <strain evidence="1 2">LI1</strain>
    </source>
</reference>
<evidence type="ECO:0000313" key="1">
    <source>
        <dbReference type="EMBL" id="NYJ20222.1"/>
    </source>
</evidence>
<evidence type="ECO:0000313" key="2">
    <source>
        <dbReference type="Proteomes" id="UP000537260"/>
    </source>
</evidence>
<accession>A0A7Z0EFZ1</accession>